<feature type="region of interest" description="Disordered" evidence="1">
    <location>
        <begin position="1"/>
        <end position="28"/>
    </location>
</feature>
<evidence type="ECO:0000259" key="2">
    <source>
        <dbReference type="PROSITE" id="PS51352"/>
    </source>
</evidence>
<dbReference type="Pfam" id="PF13899">
    <property type="entry name" value="Thioredoxin_7"/>
    <property type="match status" value="1"/>
</dbReference>
<dbReference type="SUPFAM" id="SSF52833">
    <property type="entry name" value="Thioredoxin-like"/>
    <property type="match status" value="1"/>
</dbReference>
<evidence type="ECO:0000313" key="4">
    <source>
        <dbReference type="Proteomes" id="UP000275394"/>
    </source>
</evidence>
<dbReference type="PROSITE" id="PS51352">
    <property type="entry name" value="THIOREDOXIN_2"/>
    <property type="match status" value="1"/>
</dbReference>
<sequence>MELSSMELSSTELSSMTSLKEQTTRRYGQPRMKTRLQPLAPRLQALPRFKLLLQSLVVSVLFTLAVASVAAAPPARVLPDYSQSYSAERDPFVDAVAAIKLASDSGRQVFIEVGGSWCGWCHKFDQTLAQNRALADAFYAQFVILKVSVDDDNDNAAFIAGLPTFSGYPHFFVADAASIFHSQSPTDFVVDGQFAPERIEAFIAQMQQHRPASTTQPPQ</sequence>
<protein>
    <submittedName>
        <fullName evidence="3">Thiol-disulfide isomerase/thioredoxin</fullName>
    </submittedName>
</protein>
<dbReference type="Proteomes" id="UP000275394">
    <property type="component" value="Unassembled WGS sequence"/>
</dbReference>
<feature type="compositionally biased region" description="Low complexity" evidence="1">
    <location>
        <begin position="1"/>
        <end position="19"/>
    </location>
</feature>
<accession>A0A3N2E1S9</accession>
<gene>
    <name evidence="3" type="ORF">EDC56_1175</name>
</gene>
<name>A0A3N2E1S9_9GAMM</name>
<reference evidence="3 4" key="1">
    <citation type="submission" date="2018-11" db="EMBL/GenBank/DDBJ databases">
        <title>Genomic Encyclopedia of Type Strains, Phase IV (KMG-IV): sequencing the most valuable type-strain genomes for metagenomic binning, comparative biology and taxonomic classification.</title>
        <authorList>
            <person name="Goeker M."/>
        </authorList>
    </citation>
    <scope>NUCLEOTIDE SEQUENCE [LARGE SCALE GENOMIC DNA]</scope>
    <source>
        <strain evidence="3 4">DSM 100316</strain>
    </source>
</reference>
<dbReference type="InterPro" id="IPR013766">
    <property type="entry name" value="Thioredoxin_domain"/>
</dbReference>
<dbReference type="GO" id="GO:0016853">
    <property type="term" value="F:isomerase activity"/>
    <property type="evidence" value="ECO:0007669"/>
    <property type="project" value="UniProtKB-KW"/>
</dbReference>
<evidence type="ECO:0000313" key="3">
    <source>
        <dbReference type="EMBL" id="ROS05629.1"/>
    </source>
</evidence>
<keyword evidence="4" id="KW-1185">Reference proteome</keyword>
<dbReference type="InterPro" id="IPR036249">
    <property type="entry name" value="Thioredoxin-like_sf"/>
</dbReference>
<keyword evidence="3" id="KW-0413">Isomerase</keyword>
<dbReference type="AlphaFoldDB" id="A0A3N2E1S9"/>
<evidence type="ECO:0000256" key="1">
    <source>
        <dbReference type="SAM" id="MobiDB-lite"/>
    </source>
</evidence>
<dbReference type="EMBL" id="RKHR01000003">
    <property type="protein sequence ID" value="ROS05629.1"/>
    <property type="molecule type" value="Genomic_DNA"/>
</dbReference>
<comment type="caution">
    <text evidence="3">The sequence shown here is derived from an EMBL/GenBank/DDBJ whole genome shotgun (WGS) entry which is preliminary data.</text>
</comment>
<dbReference type="CDD" id="cd01659">
    <property type="entry name" value="TRX_superfamily"/>
    <property type="match status" value="1"/>
</dbReference>
<feature type="domain" description="Thioredoxin" evidence="2">
    <location>
        <begin position="66"/>
        <end position="208"/>
    </location>
</feature>
<organism evidence="3 4">
    <name type="scientific">Sinobacterium caligoides</name>
    <dbReference type="NCBI Taxonomy" id="933926"/>
    <lineage>
        <taxon>Bacteria</taxon>
        <taxon>Pseudomonadati</taxon>
        <taxon>Pseudomonadota</taxon>
        <taxon>Gammaproteobacteria</taxon>
        <taxon>Cellvibrionales</taxon>
        <taxon>Spongiibacteraceae</taxon>
        <taxon>Sinobacterium</taxon>
    </lineage>
</organism>
<proteinExistence type="predicted"/>
<dbReference type="Gene3D" id="3.40.30.10">
    <property type="entry name" value="Glutaredoxin"/>
    <property type="match status" value="1"/>
</dbReference>